<keyword evidence="3" id="KW-1185">Reference proteome</keyword>
<organism evidence="2 3">
    <name type="scientific">Veronia pacifica</name>
    <dbReference type="NCBI Taxonomy" id="1080227"/>
    <lineage>
        <taxon>Bacteria</taxon>
        <taxon>Pseudomonadati</taxon>
        <taxon>Pseudomonadota</taxon>
        <taxon>Gammaproteobacteria</taxon>
        <taxon>Vibrionales</taxon>
        <taxon>Vibrionaceae</taxon>
        <taxon>Veronia</taxon>
    </lineage>
</organism>
<evidence type="ECO:0008006" key="4">
    <source>
        <dbReference type="Google" id="ProtNLM"/>
    </source>
</evidence>
<reference evidence="2 3" key="1">
    <citation type="submission" date="2016-05" db="EMBL/GenBank/DDBJ databases">
        <title>Genomic Taxonomy of the Vibrionaceae.</title>
        <authorList>
            <person name="Gomez-Gil B."/>
            <person name="Enciso-Ibarra J."/>
        </authorList>
    </citation>
    <scope>NUCLEOTIDE SEQUENCE [LARGE SCALE GENOMIC DNA]</scope>
    <source>
        <strain evidence="2 3">CAIM 1920</strain>
    </source>
</reference>
<comment type="caution">
    <text evidence="2">The sequence shown here is derived from an EMBL/GenBank/DDBJ whole genome shotgun (WGS) entry which is preliminary data.</text>
</comment>
<dbReference type="OrthoDB" id="7591734at2"/>
<gene>
    <name evidence="2" type="ORF">A8L45_10550</name>
</gene>
<dbReference type="RefSeq" id="WP_068902014.1">
    <property type="nucleotide sequence ID" value="NZ_JBHUIF010000006.1"/>
</dbReference>
<dbReference type="Proteomes" id="UP000094936">
    <property type="component" value="Unassembled WGS sequence"/>
</dbReference>
<protein>
    <recommendedName>
        <fullName evidence="4">AAA+ ATPase domain-containing protein</fullName>
    </recommendedName>
</protein>
<dbReference type="SUPFAM" id="SSF52540">
    <property type="entry name" value="P-loop containing nucleoside triphosphate hydrolases"/>
    <property type="match status" value="1"/>
</dbReference>
<evidence type="ECO:0000313" key="2">
    <source>
        <dbReference type="EMBL" id="ODA33239.1"/>
    </source>
</evidence>
<feature type="region of interest" description="Disordered" evidence="1">
    <location>
        <begin position="874"/>
        <end position="894"/>
    </location>
</feature>
<evidence type="ECO:0000313" key="3">
    <source>
        <dbReference type="Proteomes" id="UP000094936"/>
    </source>
</evidence>
<dbReference type="InterPro" id="IPR027417">
    <property type="entry name" value="P-loop_NTPase"/>
</dbReference>
<name>A0A1C3EJ41_9GAMM</name>
<proteinExistence type="predicted"/>
<accession>A0A1C3EJ41</accession>
<evidence type="ECO:0000256" key="1">
    <source>
        <dbReference type="SAM" id="MobiDB-lite"/>
    </source>
</evidence>
<dbReference type="EMBL" id="LYBM01000017">
    <property type="protein sequence ID" value="ODA33239.1"/>
    <property type="molecule type" value="Genomic_DNA"/>
</dbReference>
<sequence length="1790" mass="203499">MAQSPELAGGDGFTYEGNVAAFYLSALLAEAYAPGIEGRIVTQISAQQRDFGEPLDDIIVDFEDAEKNIARLSLQVKRSLIISKAKTNKDFCDIIRDSWFTLRKPDFRINVDRYGAATGTISPKKERSLKTLCDWARESVTTDHFEARFKRNASKDITEVRSDIATLLEQAKGSGCTNEEVHQFLAHFVLIKFDFLSEGAADRPIAINHIKDSIVPDDAEKAPLVWSKLVQVARESAGKAGEVNRARLVRLISPIVRLRGAPSFHQDLERLSELARSYSSYIQDDIGGERLERPEILETLSNKLSSSRVVQICGLPGSGKSVMVKRAVQRALTDGPVLFLKAEQLEGTSWNSYATSQGLKVVNLESLLVEIGATGTSILFVDAIDRVDKQHQGIILDLFRVIVASPWLDDWRIVVSLRDTGIELLRNWLGEFLNTLKVETLGLEQLNDKEAEELASANPHMRSLLFGDPQVRKIVRRPFFAKVLSQGYVAEPSAPAFAPQSEIDLVEHWWRRGGYNEIGQNVIERQQTLLNLATARTRTLNQPIRLRVLTSVAHIENLKSDGILQSVREGISVQFAHDIFFEWAFLQVLVDSGSQWVDEIRACGEPPVVARTVQLFSQWEYIQRDEWHNYLAQAEDPNLRSQWLRAWLLGPFGTARFEAEEEQFTAVVFANDFRLLQKALVWFQAEKTAPNMLILARELPLEERQRFADLLGWPSDYAEWHRFIGFILRNISTIPQRLYPEIVAVFEVWQNALSRTSNTISRALLRQCSIWLIAIEEINAADGPDANSEFWKEVPNLGDFRKSLSQLLLKASNAEPNFAEDYIRRLIDSKCIRESEFRDIISCSPVLAQSLPHLVVELSLTYLCEELPDDRVAREQQEREDRSERRKAVLAKPKEERTRSEEAFLSHSYILSDIRQFSYHDWELLSIQDDYRTFGPPSPLREPFNSLFQSSPNEALQLLKKLCNHAMESWRQLHRYSRGPGDTPIPLELTFPWGNQKFWGTDKEYLWFRSMCAPKVIGCGYMALEKWCFAQLEHGRPVDGMIKQIVEGNESIAILGIASMLANYTETVSETTLPLITSQRLLAADRNRMKQDLPPSSDLIGFTNPNDKPDVEAIQEANGRSVRRSELSRLVPHFIFAEGQISENARLAILGFQNQLPFQYEEDRDLPEAHEYLSKQAAEYMELADRKNYQTCSTREDTDKIVIAHISPSAAEPQNVHRREKATKFLILLNLWAWACKYFDEGEIGDQFTVEEAVTRAKEAETQDLFECLKGQDEDWLAADKHRAAVSAIAALRLCIRDGASSEDFEWARAVLMRAIELPEVPKMWPHRSKAPLHPIIYVARGIAADLLNDTACRSAEGRLLGLIAYPDPAVSLVALEEACKLYTTKPSLTWAALKLVFSLCHIPPRPHAENRSYREAFYSPSEAREQVTLALQSLDGEWGDLPLPPPAWVKVEAEKCARRYQRYVDYDSVDMLDKSEEWIEPDVFWYSEFAADALNRIPFDVLLNSPGRTLLLNFLSGLLQWTVQKKSPPWVKRGEQHRLDNDNYEFTRSLCSVLGAVAGFISLSELRSCFLEPILQLEDEECWEFLAPFAETYICRYLYDVNLVPEDAVDVIELCLERFLQDKSFKRGDYRSGEFFGLHKPKLIDIFMFISVEHASGAARYVNGDWSEIERIMPIVDRFIKVGGWAAPIISPFLTLCERSKECYPAEAFADQIVETLSGDPTSLIGWHGTFIPARIAGMVQHLAHREAPMELSLARKFLHILDILVDMGDRRSAALQLGEAFRSVRLTN</sequence>